<dbReference type="OrthoDB" id="10264154at2759"/>
<name>A0A0S4IKQ2_BODSA</name>
<dbReference type="AlphaFoldDB" id="A0A0S4IKQ2"/>
<dbReference type="EMBL" id="CYKH01000062">
    <property type="protein sequence ID" value="CUE67718.1"/>
    <property type="molecule type" value="Genomic_DNA"/>
</dbReference>
<reference evidence="2" key="1">
    <citation type="submission" date="2015-09" db="EMBL/GenBank/DDBJ databases">
        <authorList>
            <consortium name="Pathogen Informatics"/>
        </authorList>
    </citation>
    <scope>NUCLEOTIDE SEQUENCE [LARGE SCALE GENOMIC DNA]</scope>
    <source>
        <strain evidence="2">Lake Konstanz</strain>
    </source>
</reference>
<gene>
    <name evidence="1" type="ORF">BSAL_51490</name>
</gene>
<dbReference type="InterPro" id="IPR033753">
    <property type="entry name" value="GCV_H/Fam206"/>
</dbReference>
<keyword evidence="2" id="KW-1185">Reference proteome</keyword>
<organism evidence="1 2">
    <name type="scientific">Bodo saltans</name>
    <name type="common">Flagellated protozoan</name>
    <dbReference type="NCBI Taxonomy" id="75058"/>
    <lineage>
        <taxon>Eukaryota</taxon>
        <taxon>Discoba</taxon>
        <taxon>Euglenozoa</taxon>
        <taxon>Kinetoplastea</taxon>
        <taxon>Metakinetoplastina</taxon>
        <taxon>Eubodonida</taxon>
        <taxon>Bodonidae</taxon>
        <taxon>Bodo</taxon>
    </lineage>
</organism>
<dbReference type="Gene3D" id="2.40.50.100">
    <property type="match status" value="1"/>
</dbReference>
<evidence type="ECO:0000313" key="2">
    <source>
        <dbReference type="Proteomes" id="UP000051952"/>
    </source>
</evidence>
<proteinExistence type="predicted"/>
<dbReference type="Proteomes" id="UP000051952">
    <property type="component" value="Unassembled WGS sequence"/>
</dbReference>
<sequence length="95" mass="10183">MDGTTATIGMTQDGALRTGTVCSVTLPRVGDRIEANQIIGEIESSRTTKQIIAISGRVINVNTGIEADPKQDAVCCVVVSVRCRTQQHPPERRCS</sequence>
<dbReference type="Pfam" id="PF01597">
    <property type="entry name" value="GCV_H"/>
    <property type="match status" value="1"/>
</dbReference>
<dbReference type="SUPFAM" id="SSF51230">
    <property type="entry name" value="Single hybrid motif"/>
    <property type="match status" value="1"/>
</dbReference>
<accession>A0A0S4IKQ2</accession>
<dbReference type="InterPro" id="IPR011053">
    <property type="entry name" value="Single_hybrid_motif"/>
</dbReference>
<dbReference type="VEuPathDB" id="TriTrypDB:BSAL_51490"/>
<evidence type="ECO:0000313" key="1">
    <source>
        <dbReference type="EMBL" id="CUE67718.1"/>
    </source>
</evidence>
<protein>
    <submittedName>
        <fullName evidence="1">Glycine cleavage system H protein, putative</fullName>
    </submittedName>
</protein>